<keyword evidence="1" id="KW-0472">Membrane</keyword>
<protein>
    <submittedName>
        <fullName evidence="2">Uncharacterized protein</fullName>
    </submittedName>
</protein>
<proteinExistence type="predicted"/>
<name>A0A3N4JRA4_9PEZI</name>
<keyword evidence="1" id="KW-0812">Transmembrane</keyword>
<gene>
    <name evidence="2" type="ORF">L873DRAFT_764218</name>
</gene>
<keyword evidence="3" id="KW-1185">Reference proteome</keyword>
<organism evidence="2 3">
    <name type="scientific">Choiromyces venosus 120613-1</name>
    <dbReference type="NCBI Taxonomy" id="1336337"/>
    <lineage>
        <taxon>Eukaryota</taxon>
        <taxon>Fungi</taxon>
        <taxon>Dikarya</taxon>
        <taxon>Ascomycota</taxon>
        <taxon>Pezizomycotina</taxon>
        <taxon>Pezizomycetes</taxon>
        <taxon>Pezizales</taxon>
        <taxon>Tuberaceae</taxon>
        <taxon>Choiromyces</taxon>
    </lineage>
</organism>
<reference evidence="2 3" key="1">
    <citation type="journal article" date="2018" name="Nat. Ecol. Evol.">
        <title>Pezizomycetes genomes reveal the molecular basis of ectomycorrhizal truffle lifestyle.</title>
        <authorList>
            <person name="Murat C."/>
            <person name="Payen T."/>
            <person name="Noel B."/>
            <person name="Kuo A."/>
            <person name="Morin E."/>
            <person name="Chen J."/>
            <person name="Kohler A."/>
            <person name="Krizsan K."/>
            <person name="Balestrini R."/>
            <person name="Da Silva C."/>
            <person name="Montanini B."/>
            <person name="Hainaut M."/>
            <person name="Levati E."/>
            <person name="Barry K.W."/>
            <person name="Belfiori B."/>
            <person name="Cichocki N."/>
            <person name="Clum A."/>
            <person name="Dockter R.B."/>
            <person name="Fauchery L."/>
            <person name="Guy J."/>
            <person name="Iotti M."/>
            <person name="Le Tacon F."/>
            <person name="Lindquist E.A."/>
            <person name="Lipzen A."/>
            <person name="Malagnac F."/>
            <person name="Mello A."/>
            <person name="Molinier V."/>
            <person name="Miyauchi S."/>
            <person name="Poulain J."/>
            <person name="Riccioni C."/>
            <person name="Rubini A."/>
            <person name="Sitrit Y."/>
            <person name="Splivallo R."/>
            <person name="Traeger S."/>
            <person name="Wang M."/>
            <person name="Zifcakova L."/>
            <person name="Wipf D."/>
            <person name="Zambonelli A."/>
            <person name="Paolocci F."/>
            <person name="Nowrousian M."/>
            <person name="Ottonello S."/>
            <person name="Baldrian P."/>
            <person name="Spatafora J.W."/>
            <person name="Henrissat B."/>
            <person name="Nagy L.G."/>
            <person name="Aury J.M."/>
            <person name="Wincker P."/>
            <person name="Grigoriev I.V."/>
            <person name="Bonfante P."/>
            <person name="Martin F.M."/>
        </authorList>
    </citation>
    <scope>NUCLEOTIDE SEQUENCE [LARGE SCALE GENOMIC DNA]</scope>
    <source>
        <strain evidence="2 3">120613-1</strain>
    </source>
</reference>
<evidence type="ECO:0000313" key="2">
    <source>
        <dbReference type="EMBL" id="RPB00717.1"/>
    </source>
</evidence>
<accession>A0A3N4JRA4</accession>
<keyword evidence="1" id="KW-1133">Transmembrane helix</keyword>
<sequence>MYQSLVVVEAYVHTRGRTRTLGMFVYPLFSSFLFSLFPLNNHHGYYCNIISLRLSLSSLYLYQV</sequence>
<evidence type="ECO:0000256" key="1">
    <source>
        <dbReference type="SAM" id="Phobius"/>
    </source>
</evidence>
<dbReference type="EMBL" id="ML120378">
    <property type="protein sequence ID" value="RPB00717.1"/>
    <property type="molecule type" value="Genomic_DNA"/>
</dbReference>
<dbReference type="AlphaFoldDB" id="A0A3N4JRA4"/>
<dbReference type="Proteomes" id="UP000276215">
    <property type="component" value="Unassembled WGS sequence"/>
</dbReference>
<feature type="transmembrane region" description="Helical" evidence="1">
    <location>
        <begin position="20"/>
        <end position="37"/>
    </location>
</feature>
<evidence type="ECO:0000313" key="3">
    <source>
        <dbReference type="Proteomes" id="UP000276215"/>
    </source>
</evidence>